<keyword evidence="2" id="KW-1185">Reference proteome</keyword>
<proteinExistence type="predicted"/>
<protein>
    <submittedName>
        <fullName evidence="1">Uncharacterized protein</fullName>
    </submittedName>
</protein>
<reference evidence="2" key="1">
    <citation type="journal article" date="2019" name="Int. J. Syst. Evol. Microbiol.">
        <title>The Global Catalogue of Microorganisms (GCM) 10K type strain sequencing project: providing services to taxonomists for standard genome sequencing and annotation.</title>
        <authorList>
            <consortium name="The Broad Institute Genomics Platform"/>
            <consortium name="The Broad Institute Genome Sequencing Center for Infectious Disease"/>
            <person name="Wu L."/>
            <person name="Ma J."/>
        </authorList>
    </citation>
    <scope>NUCLEOTIDE SEQUENCE [LARGE SCALE GENOMIC DNA]</scope>
    <source>
        <strain evidence="2">CGMCC 1.15288</strain>
    </source>
</reference>
<accession>A0ABQ1YD80</accession>
<dbReference type="RefSeq" id="WP_229221046.1">
    <property type="nucleotide sequence ID" value="NZ_BMIA01000001.1"/>
</dbReference>
<gene>
    <name evidence="1" type="ORF">GCM10007423_00770</name>
</gene>
<dbReference type="Proteomes" id="UP000600214">
    <property type="component" value="Unassembled WGS sequence"/>
</dbReference>
<comment type="caution">
    <text evidence="1">The sequence shown here is derived from an EMBL/GenBank/DDBJ whole genome shotgun (WGS) entry which is preliminary data.</text>
</comment>
<name>A0ABQ1YD80_9BACT</name>
<evidence type="ECO:0000313" key="1">
    <source>
        <dbReference type="EMBL" id="GGH20385.1"/>
    </source>
</evidence>
<evidence type="ECO:0000313" key="2">
    <source>
        <dbReference type="Proteomes" id="UP000600214"/>
    </source>
</evidence>
<dbReference type="EMBL" id="BMIA01000001">
    <property type="protein sequence ID" value="GGH20385.1"/>
    <property type="molecule type" value="Genomic_DNA"/>
</dbReference>
<organism evidence="1 2">
    <name type="scientific">Dyadobacter endophyticus</name>
    <dbReference type="NCBI Taxonomy" id="1749036"/>
    <lineage>
        <taxon>Bacteria</taxon>
        <taxon>Pseudomonadati</taxon>
        <taxon>Bacteroidota</taxon>
        <taxon>Cytophagia</taxon>
        <taxon>Cytophagales</taxon>
        <taxon>Spirosomataceae</taxon>
        <taxon>Dyadobacter</taxon>
    </lineage>
</organism>
<sequence length="113" mass="12897">MSVDVAKGVISHIQADFADGRDSQYLPRLASVLQDRLMRNHMRLTDLMADAGYSNGYNYQFLEKRKITGWIPVFGKLSQETRKDVDLHVSHFIDAAEDLQEQKDNESPRGSNQ</sequence>